<dbReference type="EMBL" id="CM037151">
    <property type="protein sequence ID" value="KAH7844263.1"/>
    <property type="molecule type" value="Genomic_DNA"/>
</dbReference>
<name>A0ACB7XUH0_9ERIC</name>
<organism evidence="1 2">
    <name type="scientific">Vaccinium darrowii</name>
    <dbReference type="NCBI Taxonomy" id="229202"/>
    <lineage>
        <taxon>Eukaryota</taxon>
        <taxon>Viridiplantae</taxon>
        <taxon>Streptophyta</taxon>
        <taxon>Embryophyta</taxon>
        <taxon>Tracheophyta</taxon>
        <taxon>Spermatophyta</taxon>
        <taxon>Magnoliopsida</taxon>
        <taxon>eudicotyledons</taxon>
        <taxon>Gunneridae</taxon>
        <taxon>Pentapetalae</taxon>
        <taxon>asterids</taxon>
        <taxon>Ericales</taxon>
        <taxon>Ericaceae</taxon>
        <taxon>Vaccinioideae</taxon>
        <taxon>Vaccinieae</taxon>
        <taxon>Vaccinium</taxon>
    </lineage>
</organism>
<keyword evidence="2" id="KW-1185">Reference proteome</keyword>
<protein>
    <submittedName>
        <fullName evidence="1">Uncharacterized protein</fullName>
    </submittedName>
</protein>
<sequence>MQSDSAVQGNQQLRPAAADTGGKRRILAQLKRLGQETRFLEEELEQLEKMEAASTACKEIIGVVETKPDPLLPVTNGPMDPSWDRWFEGPKHSRGCRCWIL</sequence>
<reference evidence="1 2" key="1">
    <citation type="journal article" date="2021" name="Hortic Res">
        <title>High-quality reference genome and annotation aids understanding of berry development for evergreen blueberry (Vaccinium darrowii).</title>
        <authorList>
            <person name="Yu J."/>
            <person name="Hulse-Kemp A.M."/>
            <person name="Babiker E."/>
            <person name="Staton M."/>
        </authorList>
    </citation>
    <scope>NUCLEOTIDE SEQUENCE [LARGE SCALE GENOMIC DNA]</scope>
    <source>
        <strain evidence="2">cv. NJ 8807/NJ 8810</strain>
        <tissue evidence="1">Young leaf</tissue>
    </source>
</reference>
<evidence type="ECO:0000313" key="2">
    <source>
        <dbReference type="Proteomes" id="UP000828048"/>
    </source>
</evidence>
<evidence type="ECO:0000313" key="1">
    <source>
        <dbReference type="EMBL" id="KAH7844263.1"/>
    </source>
</evidence>
<dbReference type="Proteomes" id="UP000828048">
    <property type="component" value="Chromosome 1"/>
</dbReference>
<gene>
    <name evidence="1" type="ORF">Vadar_026230</name>
</gene>
<comment type="caution">
    <text evidence="1">The sequence shown here is derived from an EMBL/GenBank/DDBJ whole genome shotgun (WGS) entry which is preliminary data.</text>
</comment>
<accession>A0ACB7XUH0</accession>
<proteinExistence type="predicted"/>